<proteinExistence type="predicted"/>
<dbReference type="EMBL" id="PVWK01000098">
    <property type="protein sequence ID" value="PSB27074.1"/>
    <property type="molecule type" value="Genomic_DNA"/>
</dbReference>
<dbReference type="OrthoDB" id="418136at2"/>
<dbReference type="PROSITE" id="PS50109">
    <property type="entry name" value="HIS_KIN"/>
    <property type="match status" value="1"/>
</dbReference>
<dbReference type="GO" id="GO:0005886">
    <property type="term" value="C:plasma membrane"/>
    <property type="evidence" value="ECO:0007669"/>
    <property type="project" value="TreeGrafter"/>
</dbReference>
<gene>
    <name evidence="3" type="ORF">C7B82_17555</name>
</gene>
<keyword evidence="1" id="KW-0808">Transferase</keyword>
<evidence type="ECO:0000259" key="2">
    <source>
        <dbReference type="PROSITE" id="PS50109"/>
    </source>
</evidence>
<protein>
    <recommendedName>
        <fullName evidence="2">Histidine kinase domain-containing protein</fullName>
    </recommendedName>
</protein>
<keyword evidence="4" id="KW-1185">Reference proteome</keyword>
<dbReference type="Gene3D" id="3.30.565.10">
    <property type="entry name" value="Histidine kinase-like ATPase, C-terminal domain"/>
    <property type="match status" value="1"/>
</dbReference>
<reference evidence="3 4" key="2">
    <citation type="submission" date="2018-03" db="EMBL/GenBank/DDBJ databases">
        <title>The ancient ancestry and fast evolution of plastids.</title>
        <authorList>
            <person name="Moore K.R."/>
            <person name="Magnabosco C."/>
            <person name="Momper L."/>
            <person name="Gold D.A."/>
            <person name="Bosak T."/>
            <person name="Fournier G.P."/>
        </authorList>
    </citation>
    <scope>NUCLEOTIDE SEQUENCE [LARGE SCALE GENOMIC DNA]</scope>
    <source>
        <strain evidence="3 4">ULC18</strain>
    </source>
</reference>
<dbReference type="CDD" id="cd00075">
    <property type="entry name" value="HATPase"/>
    <property type="match status" value="1"/>
</dbReference>
<feature type="domain" description="Histidine kinase" evidence="2">
    <location>
        <begin position="1"/>
        <end position="70"/>
    </location>
</feature>
<dbReference type="InterPro" id="IPR003594">
    <property type="entry name" value="HATPase_dom"/>
</dbReference>
<dbReference type="PANTHER" id="PTHR45569">
    <property type="entry name" value="SENSOR PROTEIN KDPD"/>
    <property type="match status" value="1"/>
</dbReference>
<dbReference type="Proteomes" id="UP000239576">
    <property type="component" value="Unassembled WGS sequence"/>
</dbReference>
<evidence type="ECO:0000313" key="4">
    <source>
        <dbReference type="Proteomes" id="UP000239576"/>
    </source>
</evidence>
<organism evidence="3 4">
    <name type="scientific">Stenomitos frigidus ULC18</name>
    <dbReference type="NCBI Taxonomy" id="2107698"/>
    <lineage>
        <taxon>Bacteria</taxon>
        <taxon>Bacillati</taxon>
        <taxon>Cyanobacteriota</taxon>
        <taxon>Cyanophyceae</taxon>
        <taxon>Leptolyngbyales</taxon>
        <taxon>Leptolyngbyaceae</taxon>
        <taxon>Stenomitos</taxon>
    </lineage>
</organism>
<dbReference type="InterPro" id="IPR005467">
    <property type="entry name" value="His_kinase_dom"/>
</dbReference>
<sequence length="70" mass="7778">MQIADLGPGVPDDLRQKIFEKYEVGTFMQNVSQIGLGVAFCKMVVEAHDSEISVKNNQPRGSIFEIILPQ</sequence>
<dbReference type="PANTHER" id="PTHR45569:SF1">
    <property type="entry name" value="SENSOR PROTEIN KDPD"/>
    <property type="match status" value="1"/>
</dbReference>
<dbReference type="InterPro" id="IPR052023">
    <property type="entry name" value="Histidine_kinase_KdpD"/>
</dbReference>
<dbReference type="InterPro" id="IPR036890">
    <property type="entry name" value="HATPase_C_sf"/>
</dbReference>
<dbReference type="Pfam" id="PF02518">
    <property type="entry name" value="HATPase_c"/>
    <property type="match status" value="1"/>
</dbReference>
<dbReference type="SUPFAM" id="SSF55874">
    <property type="entry name" value="ATPase domain of HSP90 chaperone/DNA topoisomerase II/histidine kinase"/>
    <property type="match status" value="1"/>
</dbReference>
<evidence type="ECO:0000256" key="1">
    <source>
        <dbReference type="ARBA" id="ARBA00022777"/>
    </source>
</evidence>
<evidence type="ECO:0000313" key="3">
    <source>
        <dbReference type="EMBL" id="PSB27074.1"/>
    </source>
</evidence>
<accession>A0A2T1E381</accession>
<reference evidence="4" key="1">
    <citation type="submission" date="2018-02" db="EMBL/GenBank/DDBJ databases">
        <authorList>
            <person name="Moore K."/>
            <person name="Momper L."/>
        </authorList>
    </citation>
    <scope>NUCLEOTIDE SEQUENCE [LARGE SCALE GENOMIC DNA]</scope>
    <source>
        <strain evidence="4">ULC18</strain>
    </source>
</reference>
<dbReference type="GO" id="GO:0000155">
    <property type="term" value="F:phosphorelay sensor kinase activity"/>
    <property type="evidence" value="ECO:0007669"/>
    <property type="project" value="TreeGrafter"/>
</dbReference>
<dbReference type="AlphaFoldDB" id="A0A2T1E381"/>
<comment type="caution">
    <text evidence="3">The sequence shown here is derived from an EMBL/GenBank/DDBJ whole genome shotgun (WGS) entry which is preliminary data.</text>
</comment>
<keyword evidence="1" id="KW-0418">Kinase</keyword>
<name>A0A2T1E381_9CYAN</name>